<dbReference type="PANTHER" id="PTHR47099">
    <property type="entry name" value="METHYLCOBAMIDE:COM METHYLTRANSFERASE MTBA"/>
    <property type="match status" value="1"/>
</dbReference>
<proteinExistence type="predicted"/>
<dbReference type="EMBL" id="UPPP01000051">
    <property type="protein sequence ID" value="VBB04961.1"/>
    <property type="molecule type" value="Genomic_DNA"/>
</dbReference>
<gene>
    <name evidence="2" type="ORF">LUCI_0167</name>
</gene>
<organism evidence="2 3">
    <name type="scientific">Lucifera butyrica</name>
    <dbReference type="NCBI Taxonomy" id="1351585"/>
    <lineage>
        <taxon>Bacteria</taxon>
        <taxon>Bacillati</taxon>
        <taxon>Bacillota</taxon>
        <taxon>Negativicutes</taxon>
        <taxon>Veillonellales</taxon>
        <taxon>Veillonellaceae</taxon>
        <taxon>Lucifera</taxon>
    </lineage>
</organism>
<dbReference type="SUPFAM" id="SSF51726">
    <property type="entry name" value="UROD/MetE-like"/>
    <property type="match status" value="1"/>
</dbReference>
<feature type="domain" description="Uroporphyrinogen decarboxylase (URO-D)" evidence="1">
    <location>
        <begin position="53"/>
        <end position="331"/>
    </location>
</feature>
<evidence type="ECO:0000313" key="2">
    <source>
        <dbReference type="EMBL" id="VBB04961.1"/>
    </source>
</evidence>
<keyword evidence="3" id="KW-1185">Reference proteome</keyword>
<dbReference type="Gene3D" id="3.20.20.210">
    <property type="match status" value="1"/>
</dbReference>
<protein>
    <submittedName>
        <fullName evidence="2">Uroporphyrinogen decarboxylase (Uro-d)</fullName>
    </submittedName>
</protein>
<dbReference type="GO" id="GO:0004853">
    <property type="term" value="F:uroporphyrinogen decarboxylase activity"/>
    <property type="evidence" value="ECO:0007669"/>
    <property type="project" value="InterPro"/>
</dbReference>
<dbReference type="CDD" id="cd03465">
    <property type="entry name" value="URO-D_like"/>
    <property type="match status" value="1"/>
</dbReference>
<dbReference type="Proteomes" id="UP000277811">
    <property type="component" value="Unassembled WGS sequence"/>
</dbReference>
<dbReference type="GO" id="GO:0006779">
    <property type="term" value="P:porphyrin-containing compound biosynthetic process"/>
    <property type="evidence" value="ECO:0007669"/>
    <property type="project" value="InterPro"/>
</dbReference>
<evidence type="ECO:0000313" key="3">
    <source>
        <dbReference type="Proteomes" id="UP000277811"/>
    </source>
</evidence>
<dbReference type="InterPro" id="IPR038071">
    <property type="entry name" value="UROD/MetE-like_sf"/>
</dbReference>
<dbReference type="Pfam" id="PF01208">
    <property type="entry name" value="URO-D"/>
    <property type="match status" value="1"/>
</dbReference>
<evidence type="ECO:0000259" key="1">
    <source>
        <dbReference type="Pfam" id="PF01208"/>
    </source>
</evidence>
<dbReference type="AlphaFoldDB" id="A0A498R0W6"/>
<sequence length="339" mass="36939">MKRNMYQWLEELTRSNRKAALPIMTYPGLNMINKTVMDVITNGQSQYLCIEALAQKFPAAATAVIMDLSVEAEAFGSKIKYSENEVPTVIGKIIAGTDDAEKLKVPDVGEGRTTVYLNAARLAAENIKDRPTFAGHIGPFSLAGRLMDMTEIMIAMMEEPEIVHLVLEKCTTFLIEYSKAFKAVGANGVIIAEPAAGLLSPEKCDGFSSKYVKRIVEAVQDQEYVVILHNCGKTVKQVDTMISTGAKGLHFGNAVNMTDILPQVPDDRVAFGNIDPSGVFLNGTAEEMKTKVDTLLNAMNSYKNFVLSSGCDIPPGTPLDNIDAFFQALSNYNALHQGN</sequence>
<dbReference type="PANTHER" id="PTHR47099:SF1">
    <property type="entry name" value="METHYLCOBAMIDE:COM METHYLTRANSFERASE MTBA"/>
    <property type="match status" value="1"/>
</dbReference>
<name>A0A498R0W6_9FIRM</name>
<reference evidence="2 3" key="1">
    <citation type="submission" date="2018-06" db="EMBL/GenBank/DDBJ databases">
        <authorList>
            <person name="Strepis N."/>
        </authorList>
    </citation>
    <scope>NUCLEOTIDE SEQUENCE [LARGE SCALE GENOMIC DNA]</scope>
    <source>
        <strain evidence="2">LUCI</strain>
    </source>
</reference>
<dbReference type="InterPro" id="IPR000257">
    <property type="entry name" value="Uroporphyrinogen_deCOase"/>
</dbReference>
<dbReference type="RefSeq" id="WP_207856771.1">
    <property type="nucleotide sequence ID" value="NZ_UPPP01000051.1"/>
</dbReference>
<accession>A0A498R0W6</accession>
<dbReference type="InterPro" id="IPR052024">
    <property type="entry name" value="Methanogen_methyltrans"/>
</dbReference>